<dbReference type="SUPFAM" id="SSF51161">
    <property type="entry name" value="Trimeric LpxA-like enzymes"/>
    <property type="match status" value="1"/>
</dbReference>
<evidence type="ECO:0000256" key="4">
    <source>
        <dbReference type="ARBA" id="ARBA00023315"/>
    </source>
</evidence>
<dbReference type="RefSeq" id="WP_379912680.1">
    <property type="nucleotide sequence ID" value="NZ_JBHUDD010000027.1"/>
</dbReference>
<dbReference type="PANTHER" id="PTHR43300">
    <property type="entry name" value="ACETYLTRANSFERASE"/>
    <property type="match status" value="1"/>
</dbReference>
<protein>
    <submittedName>
        <fullName evidence="5">CatB-related O-acetyltransferase</fullName>
        <ecNumber evidence="5">2.3.1.-</ecNumber>
    </submittedName>
</protein>
<keyword evidence="6" id="KW-1185">Reference proteome</keyword>
<dbReference type="Pfam" id="PF00132">
    <property type="entry name" value="Hexapep"/>
    <property type="match status" value="1"/>
</dbReference>
<sequence>MPRLPDPDTIHPIILPDGTAHTGTVFLANVIDQPNFTVGAYSYASSHSAPETPQGWAARLAPYLYPFSQETLRIGRFCQIAHGVRFITASANHAHQGPSTFPFEVFDLANSTVPQPDMRDTEVGHDVWLGMDAIVLPGARIGNGVIVGAGAVVGGTVPAYTVVAGNPARVLRRRFSDADTALMQRLAWWHWPADHIARHMQVIQHGSPAVLAACAP</sequence>
<dbReference type="InterPro" id="IPR018357">
    <property type="entry name" value="Hexapep_transf_CS"/>
</dbReference>
<keyword evidence="3" id="KW-0677">Repeat</keyword>
<dbReference type="PANTHER" id="PTHR43300:SF11">
    <property type="entry name" value="ACETYLTRANSFERASE RV3034C-RELATED"/>
    <property type="match status" value="1"/>
</dbReference>
<gene>
    <name evidence="5" type="ORF">ACFTOW_02360</name>
</gene>
<evidence type="ECO:0000313" key="5">
    <source>
        <dbReference type="EMBL" id="MFD1508246.1"/>
    </source>
</evidence>
<dbReference type="CDD" id="cd03349">
    <property type="entry name" value="LbH_XAT"/>
    <property type="match status" value="1"/>
</dbReference>
<dbReference type="EMBL" id="JBHUDD010000027">
    <property type="protein sequence ID" value="MFD1508246.1"/>
    <property type="molecule type" value="Genomic_DNA"/>
</dbReference>
<evidence type="ECO:0000313" key="6">
    <source>
        <dbReference type="Proteomes" id="UP001597186"/>
    </source>
</evidence>
<dbReference type="EC" id="2.3.1.-" evidence="5"/>
<dbReference type="Gene3D" id="2.160.10.10">
    <property type="entry name" value="Hexapeptide repeat proteins"/>
    <property type="match status" value="1"/>
</dbReference>
<dbReference type="InterPro" id="IPR011004">
    <property type="entry name" value="Trimer_LpxA-like_sf"/>
</dbReference>
<organism evidence="5 6">
    <name type="scientific">Lacimonas salitolerans</name>
    <dbReference type="NCBI Taxonomy" id="1323750"/>
    <lineage>
        <taxon>Bacteria</taxon>
        <taxon>Pseudomonadati</taxon>
        <taxon>Pseudomonadota</taxon>
        <taxon>Alphaproteobacteria</taxon>
        <taxon>Rhodobacterales</taxon>
        <taxon>Paracoccaceae</taxon>
        <taxon>Lacimonas</taxon>
    </lineage>
</organism>
<accession>A0ABW4EC81</accession>
<name>A0ABW4EC81_9RHOB</name>
<dbReference type="PROSITE" id="PS00101">
    <property type="entry name" value="HEXAPEP_TRANSFERASES"/>
    <property type="match status" value="1"/>
</dbReference>
<dbReference type="GO" id="GO:0016746">
    <property type="term" value="F:acyltransferase activity"/>
    <property type="evidence" value="ECO:0007669"/>
    <property type="project" value="UniProtKB-KW"/>
</dbReference>
<keyword evidence="4 5" id="KW-0012">Acyltransferase</keyword>
<evidence type="ECO:0000256" key="1">
    <source>
        <dbReference type="ARBA" id="ARBA00007274"/>
    </source>
</evidence>
<comment type="caution">
    <text evidence="5">The sequence shown here is derived from an EMBL/GenBank/DDBJ whole genome shotgun (WGS) entry which is preliminary data.</text>
</comment>
<dbReference type="InterPro" id="IPR001451">
    <property type="entry name" value="Hexapep"/>
</dbReference>
<comment type="similarity">
    <text evidence="1">Belongs to the transferase hexapeptide repeat family.</text>
</comment>
<proteinExistence type="inferred from homology"/>
<evidence type="ECO:0000256" key="3">
    <source>
        <dbReference type="ARBA" id="ARBA00022737"/>
    </source>
</evidence>
<reference evidence="6" key="1">
    <citation type="journal article" date="2019" name="Int. J. Syst. Evol. Microbiol.">
        <title>The Global Catalogue of Microorganisms (GCM) 10K type strain sequencing project: providing services to taxonomists for standard genome sequencing and annotation.</title>
        <authorList>
            <consortium name="The Broad Institute Genomics Platform"/>
            <consortium name="The Broad Institute Genome Sequencing Center for Infectious Disease"/>
            <person name="Wu L."/>
            <person name="Ma J."/>
        </authorList>
    </citation>
    <scope>NUCLEOTIDE SEQUENCE [LARGE SCALE GENOMIC DNA]</scope>
    <source>
        <strain evidence="6">CGMCC 1.12477</strain>
    </source>
</reference>
<dbReference type="Proteomes" id="UP001597186">
    <property type="component" value="Unassembled WGS sequence"/>
</dbReference>
<evidence type="ECO:0000256" key="2">
    <source>
        <dbReference type="ARBA" id="ARBA00022679"/>
    </source>
</evidence>
<keyword evidence="2 5" id="KW-0808">Transferase</keyword>
<dbReference type="InterPro" id="IPR050179">
    <property type="entry name" value="Trans_hexapeptide_repeat"/>
</dbReference>